<proteinExistence type="predicted"/>
<accession>T0QQG6</accession>
<keyword evidence="2" id="KW-1185">Reference proteome</keyword>
<evidence type="ECO:0000313" key="2">
    <source>
        <dbReference type="Proteomes" id="UP000030762"/>
    </source>
</evidence>
<dbReference type="InParanoid" id="T0QQG6"/>
<gene>
    <name evidence="1" type="ORF">SDRG_06256</name>
</gene>
<dbReference type="Proteomes" id="UP000030762">
    <property type="component" value="Unassembled WGS sequence"/>
</dbReference>
<dbReference type="RefSeq" id="XP_008610246.1">
    <property type="nucleotide sequence ID" value="XM_008612024.1"/>
</dbReference>
<dbReference type="EMBL" id="JH767148">
    <property type="protein sequence ID" value="EQC36140.1"/>
    <property type="molecule type" value="Genomic_DNA"/>
</dbReference>
<evidence type="ECO:0000313" key="1">
    <source>
        <dbReference type="EMBL" id="EQC36140.1"/>
    </source>
</evidence>
<protein>
    <submittedName>
        <fullName evidence="1">Uncharacterized protein</fullName>
    </submittedName>
</protein>
<dbReference type="VEuPathDB" id="FungiDB:SDRG_06256"/>
<sequence length="372" mass="41736">MTSNTALPPSDAVHSVALMVDDDKVQAAAQREGLQLTYISWEDCARFQNSCWGPCISDMTLVVQDTWMPVLRAPNFQDPIMSIPTRQIMLTVGNESPYTDAPLTKISLQEYLETIAKYTELEHSLYAPEHDDQAVVSTQACFLPIEKEAETKTEFHVGLFNYQSREDDPAVLVLVCTDAGTRYIDISEPFAQVVRRRDTALFCNHHGMKHSFAAERLSQDRAKRGVDAAEDAMTADEEARNYVMIVQIPLQQKPKPMPAIISISDDAKGPYPKLSRFSHVQRDTRFPVRVTVQFYQATSNGVVTPDVVRGLATKMASVKTNATWWGSLVTPRHRIPYPPTNKGAMQCALPKDKEVPGTATKRTLWQRMADLF</sequence>
<dbReference type="OrthoDB" id="73111at2759"/>
<dbReference type="AlphaFoldDB" id="T0QQG6"/>
<dbReference type="GeneID" id="19946983"/>
<reference evidence="1 2" key="1">
    <citation type="submission" date="2012-04" db="EMBL/GenBank/DDBJ databases">
        <title>The Genome Sequence of Saprolegnia declina VS20.</title>
        <authorList>
            <consortium name="The Broad Institute Genome Sequencing Platform"/>
            <person name="Russ C."/>
            <person name="Nusbaum C."/>
            <person name="Tyler B."/>
            <person name="van West P."/>
            <person name="Dieguez-Uribeondo J."/>
            <person name="de Bruijn I."/>
            <person name="Tripathy S."/>
            <person name="Jiang R."/>
            <person name="Young S.K."/>
            <person name="Zeng Q."/>
            <person name="Gargeya S."/>
            <person name="Fitzgerald M."/>
            <person name="Haas B."/>
            <person name="Abouelleil A."/>
            <person name="Alvarado L."/>
            <person name="Arachchi H.M."/>
            <person name="Berlin A."/>
            <person name="Chapman S.B."/>
            <person name="Goldberg J."/>
            <person name="Griggs A."/>
            <person name="Gujja S."/>
            <person name="Hansen M."/>
            <person name="Howarth C."/>
            <person name="Imamovic A."/>
            <person name="Larimer J."/>
            <person name="McCowen C."/>
            <person name="Montmayeur A."/>
            <person name="Murphy C."/>
            <person name="Neiman D."/>
            <person name="Pearson M."/>
            <person name="Priest M."/>
            <person name="Roberts A."/>
            <person name="Saif S."/>
            <person name="Shea T."/>
            <person name="Sisk P."/>
            <person name="Sykes S."/>
            <person name="Wortman J."/>
            <person name="Nusbaum C."/>
            <person name="Birren B."/>
        </authorList>
    </citation>
    <scope>NUCLEOTIDE SEQUENCE [LARGE SCALE GENOMIC DNA]</scope>
    <source>
        <strain evidence="1 2">VS20</strain>
    </source>
</reference>
<name>T0QQG6_SAPDV</name>
<dbReference type="OMA" id="QDPIMSI"/>
<organism evidence="1 2">
    <name type="scientific">Saprolegnia diclina (strain VS20)</name>
    <dbReference type="NCBI Taxonomy" id="1156394"/>
    <lineage>
        <taxon>Eukaryota</taxon>
        <taxon>Sar</taxon>
        <taxon>Stramenopiles</taxon>
        <taxon>Oomycota</taxon>
        <taxon>Saprolegniomycetes</taxon>
        <taxon>Saprolegniales</taxon>
        <taxon>Saprolegniaceae</taxon>
        <taxon>Saprolegnia</taxon>
    </lineage>
</organism>